<dbReference type="AlphaFoldDB" id="A0A6G7CMX9"/>
<keyword evidence="1" id="KW-0175">Coiled coil</keyword>
<name>A0A6G7CMX9_9VIBR</name>
<dbReference type="Proteomes" id="UP000503003">
    <property type="component" value="Chromosome 2"/>
</dbReference>
<evidence type="ECO:0000313" key="2">
    <source>
        <dbReference type="EMBL" id="QIH43491.1"/>
    </source>
</evidence>
<evidence type="ECO:0000313" key="3">
    <source>
        <dbReference type="Proteomes" id="UP000503003"/>
    </source>
</evidence>
<evidence type="ECO:0000256" key="1">
    <source>
        <dbReference type="SAM" id="Coils"/>
    </source>
</evidence>
<protein>
    <submittedName>
        <fullName evidence="2">Uncharacterized protein</fullName>
    </submittedName>
</protein>
<sequence length="144" mass="16137">MSFSLDSLVLMAEEKRKELEDIEAAIRLMKRLTNPSIAVETTIDHSIDGSGLIDITELEEPNAAGAKRTLLDDTRELVERFGDQEFTVSHVEAALKKLGKASDAKNFKNRLSMLVRTLSDEGVIERTFEGSGKIPHKYRCVMKK</sequence>
<dbReference type="KEGG" id="vzi:G5S32_15960"/>
<gene>
    <name evidence="2" type="ORF">G5S32_15960</name>
</gene>
<dbReference type="RefSeq" id="WP_165313025.1">
    <property type="nucleotide sequence ID" value="NZ_CP049332.1"/>
</dbReference>
<reference evidence="2 3" key="1">
    <citation type="submission" date="2020-02" db="EMBL/GenBank/DDBJ databases">
        <title>A complete genome of a marine bacterium Vibrio sp. ZWAL4003 isolated from the mangrove sediment with the ability to degrade polysaccharides.</title>
        <authorList>
            <person name="Wu J."/>
            <person name="Qu W."/>
            <person name="Zeng R."/>
        </authorList>
    </citation>
    <scope>NUCLEOTIDE SEQUENCE [LARGE SCALE GENOMIC DNA]</scope>
    <source>
        <strain evidence="2 3">ZWAL4003</strain>
    </source>
</reference>
<proteinExistence type="predicted"/>
<feature type="coiled-coil region" evidence="1">
    <location>
        <begin position="5"/>
        <end position="32"/>
    </location>
</feature>
<dbReference type="EMBL" id="CP049332">
    <property type="protein sequence ID" value="QIH43491.1"/>
    <property type="molecule type" value="Genomic_DNA"/>
</dbReference>
<keyword evidence="3" id="KW-1185">Reference proteome</keyword>
<organism evidence="2 3">
    <name type="scientific">Vibrio ziniensis</name>
    <dbReference type="NCBI Taxonomy" id="2711221"/>
    <lineage>
        <taxon>Bacteria</taxon>
        <taxon>Pseudomonadati</taxon>
        <taxon>Pseudomonadota</taxon>
        <taxon>Gammaproteobacteria</taxon>
        <taxon>Vibrionales</taxon>
        <taxon>Vibrionaceae</taxon>
        <taxon>Vibrio</taxon>
    </lineage>
</organism>
<accession>A0A6G7CMX9</accession>